<evidence type="ECO:0000259" key="1">
    <source>
        <dbReference type="Pfam" id="PF13966"/>
    </source>
</evidence>
<dbReference type="PANTHER" id="PTHR36617:SF5">
    <property type="entry name" value="OS05G0421675 PROTEIN"/>
    <property type="match status" value="1"/>
</dbReference>
<name>A0A699GQ62_TANCI</name>
<proteinExistence type="predicted"/>
<sequence>MDRFAKLEAFPRLFALEIIKDALMKDHISISGDFLWQWHRDLRGGREAEQLRLLLDILRNIELMEGPYEWRWMLDPMGVFNVAGLRKKVDAIYLPSQDQPTSWNNLLSQKVNIMAWKLLRNRLPTKFNLDARGIDLHSTLCSICKEVLEDVDHAFCGCMNAKNL</sequence>
<dbReference type="Pfam" id="PF13966">
    <property type="entry name" value="zf-RVT"/>
    <property type="match status" value="1"/>
</dbReference>
<evidence type="ECO:0000313" key="2">
    <source>
        <dbReference type="EMBL" id="GEV74945.1"/>
    </source>
</evidence>
<dbReference type="PANTHER" id="PTHR36617">
    <property type="entry name" value="PROTEIN, PUTATIVE-RELATED"/>
    <property type="match status" value="1"/>
</dbReference>
<protein>
    <recommendedName>
        <fullName evidence="1">Reverse transcriptase zinc-binding domain-containing protein</fullName>
    </recommendedName>
</protein>
<comment type="caution">
    <text evidence="2">The sequence shown here is derived from an EMBL/GenBank/DDBJ whole genome shotgun (WGS) entry which is preliminary data.</text>
</comment>
<dbReference type="EMBL" id="BKCJ010033050">
    <property type="protein sequence ID" value="GEV74945.1"/>
    <property type="molecule type" value="Genomic_DNA"/>
</dbReference>
<accession>A0A699GQ62</accession>
<dbReference type="AlphaFoldDB" id="A0A699GQ62"/>
<dbReference type="InterPro" id="IPR026960">
    <property type="entry name" value="RVT-Znf"/>
</dbReference>
<gene>
    <name evidence="2" type="ORF">Tci_146922</name>
</gene>
<reference evidence="2" key="1">
    <citation type="journal article" date="2019" name="Sci. Rep.">
        <title>Draft genome of Tanacetum cinerariifolium, the natural source of mosquito coil.</title>
        <authorList>
            <person name="Yamashiro T."/>
            <person name="Shiraishi A."/>
            <person name="Satake H."/>
            <person name="Nakayama K."/>
        </authorList>
    </citation>
    <scope>NUCLEOTIDE SEQUENCE</scope>
</reference>
<feature type="domain" description="Reverse transcriptase zinc-binding" evidence="1">
    <location>
        <begin position="100"/>
        <end position="163"/>
    </location>
</feature>
<organism evidence="2">
    <name type="scientific">Tanacetum cinerariifolium</name>
    <name type="common">Dalmatian daisy</name>
    <name type="synonym">Chrysanthemum cinerariifolium</name>
    <dbReference type="NCBI Taxonomy" id="118510"/>
    <lineage>
        <taxon>Eukaryota</taxon>
        <taxon>Viridiplantae</taxon>
        <taxon>Streptophyta</taxon>
        <taxon>Embryophyta</taxon>
        <taxon>Tracheophyta</taxon>
        <taxon>Spermatophyta</taxon>
        <taxon>Magnoliopsida</taxon>
        <taxon>eudicotyledons</taxon>
        <taxon>Gunneridae</taxon>
        <taxon>Pentapetalae</taxon>
        <taxon>asterids</taxon>
        <taxon>campanulids</taxon>
        <taxon>Asterales</taxon>
        <taxon>Asteraceae</taxon>
        <taxon>Asteroideae</taxon>
        <taxon>Anthemideae</taxon>
        <taxon>Anthemidinae</taxon>
        <taxon>Tanacetum</taxon>
    </lineage>
</organism>